<dbReference type="InterPro" id="IPR000152">
    <property type="entry name" value="EGF-type_Asp/Asn_hydroxyl_site"/>
</dbReference>
<reference evidence="12" key="2">
    <citation type="submission" date="2025-09" db="UniProtKB">
        <authorList>
            <consortium name="Ensembl"/>
        </authorList>
    </citation>
    <scope>IDENTIFICATION</scope>
</reference>
<comment type="caution">
    <text evidence="10">Lacks conserved residue(s) required for the propagation of feature annotation.</text>
</comment>
<dbReference type="PROSITE" id="PS01186">
    <property type="entry name" value="EGF_2"/>
    <property type="match status" value="2"/>
</dbReference>
<dbReference type="CDD" id="cd00054">
    <property type="entry name" value="EGF_CA"/>
    <property type="match status" value="7"/>
</dbReference>
<dbReference type="Proteomes" id="UP000694413">
    <property type="component" value="Unassembled WGS sequence"/>
</dbReference>
<dbReference type="PROSITE" id="PS50026">
    <property type="entry name" value="EGF_3"/>
    <property type="match status" value="6"/>
</dbReference>
<dbReference type="Pfam" id="PF14670">
    <property type="entry name" value="FXa_inhibition"/>
    <property type="match status" value="1"/>
</dbReference>
<keyword evidence="7" id="KW-0106">Calcium</keyword>
<keyword evidence="6" id="KW-0677">Repeat</keyword>
<keyword evidence="5" id="KW-0732">Signal</keyword>
<evidence type="ECO:0000256" key="1">
    <source>
        <dbReference type="ARBA" id="ARBA00004613"/>
    </source>
</evidence>
<feature type="domain" description="EGF-like" evidence="11">
    <location>
        <begin position="491"/>
        <end position="532"/>
    </location>
</feature>
<evidence type="ECO:0000256" key="5">
    <source>
        <dbReference type="ARBA" id="ARBA00022729"/>
    </source>
</evidence>
<proteinExistence type="inferred from homology"/>
<organism evidence="12 13">
    <name type="scientific">Zonotrichia albicollis</name>
    <name type="common">White-throated sparrow</name>
    <name type="synonym">Fringilla albicollis</name>
    <dbReference type="NCBI Taxonomy" id="44394"/>
    <lineage>
        <taxon>Eukaryota</taxon>
        <taxon>Metazoa</taxon>
        <taxon>Chordata</taxon>
        <taxon>Craniata</taxon>
        <taxon>Vertebrata</taxon>
        <taxon>Euteleostomi</taxon>
        <taxon>Archelosauria</taxon>
        <taxon>Archosauria</taxon>
        <taxon>Dinosauria</taxon>
        <taxon>Saurischia</taxon>
        <taxon>Theropoda</taxon>
        <taxon>Coelurosauria</taxon>
        <taxon>Aves</taxon>
        <taxon>Neognathae</taxon>
        <taxon>Neoaves</taxon>
        <taxon>Telluraves</taxon>
        <taxon>Australaves</taxon>
        <taxon>Passeriformes</taxon>
        <taxon>Passerellidae</taxon>
        <taxon>Zonotrichia</taxon>
    </lineage>
</organism>
<evidence type="ECO:0000256" key="2">
    <source>
        <dbReference type="ARBA" id="ARBA00008972"/>
    </source>
</evidence>
<dbReference type="AlphaFoldDB" id="A0A8D2MIQ8"/>
<feature type="domain" description="EGF-like" evidence="11">
    <location>
        <begin position="4"/>
        <end position="46"/>
    </location>
</feature>
<dbReference type="PANTHER" id="PTHR24040">
    <property type="entry name" value="LAMININ G-LIKE DOMAIN-CONTAINING PROTEIN"/>
    <property type="match status" value="1"/>
</dbReference>
<evidence type="ECO:0000313" key="12">
    <source>
        <dbReference type="Ensembl" id="ENSZALP00000009281.1"/>
    </source>
</evidence>
<dbReference type="SMART" id="SM00181">
    <property type="entry name" value="EGF"/>
    <property type="match status" value="9"/>
</dbReference>
<dbReference type="InterPro" id="IPR049883">
    <property type="entry name" value="NOTCH1_EGF-like"/>
</dbReference>
<sequence>CPPDIDECRISPDLCGHGSCVNTPGSFECECFEGYESGFMMMKNCMDINECERDPLLCRGGICMNTDGSFECICPPGHELTAEGNTCIGEGSAGKPHRQSSCRALGGKVSLPVSLGAHSKAKNLCPLLPPKLLPGPLSVQGWVPVGPCQLRVLWLSPDIDECTITNGGCDTHCSNSEGSYECSCSEGYALMPDKRSCAGQCPPWLLQVLPQGPLCPHSWLQDQGVSSSQRWMILLCTATPSCSQFGISSFPLVLQLSLCSPWHGLLSADIDECEDNPEICDGGQCTNIPGEYRCLCFDEPHWGVLGVSHGCFCPADVNECDLNPNICLHGECENTKGSFICHCQLGYFPPALAGWCPEHIWSVPQGSGTSSQMSGEAQGHGRSCSLPAVGGHPPGLPWAGRGQPPAPCPLPADVDECADNVNLCENGQCLNAPGGYRCECEMGFNPTEDNINECADPVNCINGLCVNTPGSYLCNCPQDFELNPTGVGCVDINECEEEPNICLFGTCTNTPGSFQCVCPPGFVLSDNGRRCFGQFLATLPWESSGMDGCFLHGGTPGGGASQLPKDTKRTLRGSVRSLHGQWGAGQVCAWPQQGSECVLLPADENECRSKPGICPNGRCVNTAGSYRCDCNEGFEVSASGTECIGNALLGCCSAPRQHRQIFGGSEGLREQEGTGDKDTGHGSLLVGGTLGRNCSLEGGEGLAQLWLPLELFKARLDGVWDTLGQWEVSLPMARVALGGFKVPPTQTSLGFFAPEQENCWSIPFIQTPPPSLALPAPFPLVLALPQSLDLCPPFCAQTPGRASASRRCCRPCARCPPPTATWSPSPSAAATAGAAGAPSASSAPCLALPTTRRCVPTALATPRMAEVSGALRCLLGPRDGGGNDEADSMFLEGYDII</sequence>
<dbReference type="PANTHER" id="PTHR24040:SF16">
    <property type="entry name" value="FIBRILLIN-2-LIKE PROTEIN"/>
    <property type="match status" value="1"/>
</dbReference>
<dbReference type="SUPFAM" id="SSF57196">
    <property type="entry name" value="EGF/Laminin"/>
    <property type="match status" value="6"/>
</dbReference>
<evidence type="ECO:0000256" key="4">
    <source>
        <dbReference type="ARBA" id="ARBA00022536"/>
    </source>
</evidence>
<dbReference type="InterPro" id="IPR051145">
    <property type="entry name" value="GAS-SHBG-PROS"/>
</dbReference>
<feature type="domain" description="EGF-like" evidence="11">
    <location>
        <begin position="316"/>
        <end position="353"/>
    </location>
</feature>
<name>A0A8D2MIQ8_ZONAL</name>
<feature type="domain" description="EGF-like" evidence="11">
    <location>
        <begin position="603"/>
        <end position="640"/>
    </location>
</feature>
<dbReference type="FunFam" id="2.10.25.10:FF:000008">
    <property type="entry name" value="Signal peptide, CUB domain, EGF-like 2"/>
    <property type="match status" value="1"/>
</dbReference>
<dbReference type="InterPro" id="IPR018097">
    <property type="entry name" value="EGF_Ca-bd_CS"/>
</dbReference>
<evidence type="ECO:0000256" key="10">
    <source>
        <dbReference type="PROSITE-ProRule" id="PRU00076"/>
    </source>
</evidence>
<dbReference type="FunFam" id="2.10.25.10:FF:000002">
    <property type="entry name" value="Latent-transforming growth factor beta-binding protein 3"/>
    <property type="match status" value="1"/>
</dbReference>
<evidence type="ECO:0000256" key="3">
    <source>
        <dbReference type="ARBA" id="ARBA00022525"/>
    </source>
</evidence>
<dbReference type="Gene3D" id="2.10.25.10">
    <property type="entry name" value="Laminin"/>
    <property type="match status" value="9"/>
</dbReference>
<dbReference type="Ensembl" id="ENSZALT00000012988.1">
    <property type="protein sequence ID" value="ENSZALP00000009281.1"/>
    <property type="gene ID" value="ENSZALG00000007999.1"/>
</dbReference>
<accession>A0A8D2MIQ8</accession>
<dbReference type="GO" id="GO:0005509">
    <property type="term" value="F:calcium ion binding"/>
    <property type="evidence" value="ECO:0007669"/>
    <property type="project" value="InterPro"/>
</dbReference>
<comment type="similarity">
    <text evidence="2">Belongs to the fibrillin family.</text>
</comment>
<feature type="domain" description="EGF-like" evidence="11">
    <location>
        <begin position="413"/>
        <end position="450"/>
    </location>
</feature>
<dbReference type="InterPro" id="IPR000742">
    <property type="entry name" value="EGF"/>
</dbReference>
<comment type="subcellular location">
    <subcellularLocation>
        <location evidence="1">Secreted</location>
    </subcellularLocation>
</comment>
<keyword evidence="13" id="KW-1185">Reference proteome</keyword>
<dbReference type="GO" id="GO:0005576">
    <property type="term" value="C:extracellular region"/>
    <property type="evidence" value="ECO:0007669"/>
    <property type="project" value="UniProtKB-SubCell"/>
</dbReference>
<dbReference type="SUPFAM" id="SSF57184">
    <property type="entry name" value="Growth factor receptor domain"/>
    <property type="match status" value="1"/>
</dbReference>
<keyword evidence="3" id="KW-0964">Secreted</keyword>
<evidence type="ECO:0000256" key="6">
    <source>
        <dbReference type="ARBA" id="ARBA00022737"/>
    </source>
</evidence>
<dbReference type="InterPro" id="IPR001881">
    <property type="entry name" value="EGF-like_Ca-bd_dom"/>
</dbReference>
<feature type="domain" description="EGF-like" evidence="11">
    <location>
        <begin position="47"/>
        <end position="88"/>
    </location>
</feature>
<keyword evidence="8" id="KW-1015">Disulfide bond</keyword>
<evidence type="ECO:0000313" key="13">
    <source>
        <dbReference type="Proteomes" id="UP000694413"/>
    </source>
</evidence>
<dbReference type="PROSITE" id="PS01187">
    <property type="entry name" value="EGF_CA"/>
    <property type="match status" value="4"/>
</dbReference>
<dbReference type="GO" id="GO:0001527">
    <property type="term" value="C:microfibril"/>
    <property type="evidence" value="ECO:0007669"/>
    <property type="project" value="UniProtKB-ARBA"/>
</dbReference>
<dbReference type="PROSITE" id="PS00010">
    <property type="entry name" value="ASX_HYDROXYL"/>
    <property type="match status" value="6"/>
</dbReference>
<dbReference type="Pfam" id="PF07645">
    <property type="entry name" value="EGF_CA"/>
    <property type="match status" value="8"/>
</dbReference>
<evidence type="ECO:0000256" key="7">
    <source>
        <dbReference type="ARBA" id="ARBA00022837"/>
    </source>
</evidence>
<reference evidence="12" key="1">
    <citation type="submission" date="2025-08" db="UniProtKB">
        <authorList>
            <consortium name="Ensembl"/>
        </authorList>
    </citation>
    <scope>IDENTIFICATION</scope>
</reference>
<evidence type="ECO:0000259" key="11">
    <source>
        <dbReference type="PROSITE" id="PS50026"/>
    </source>
</evidence>
<dbReference type="InterPro" id="IPR009030">
    <property type="entry name" value="Growth_fac_rcpt_cys_sf"/>
</dbReference>
<dbReference type="FunFam" id="2.10.25.10:FF:000071">
    <property type="entry name" value="Fibrillin 2"/>
    <property type="match status" value="1"/>
</dbReference>
<dbReference type="FunFam" id="2.10.25.10:FF:000058">
    <property type="entry name" value="Fibrillin 2"/>
    <property type="match status" value="1"/>
</dbReference>
<protein>
    <recommendedName>
        <fullName evidence="11">EGF-like domain-containing protein</fullName>
    </recommendedName>
</protein>
<keyword evidence="4 10" id="KW-0245">EGF-like domain</keyword>
<dbReference type="FunFam" id="2.10.25.10:FF:000003">
    <property type="entry name" value="fibrillin-1 isoform X1"/>
    <property type="match status" value="3"/>
</dbReference>
<evidence type="ECO:0000256" key="8">
    <source>
        <dbReference type="ARBA" id="ARBA00023157"/>
    </source>
</evidence>
<dbReference type="SMART" id="SM00179">
    <property type="entry name" value="EGF_CA"/>
    <property type="match status" value="9"/>
</dbReference>
<evidence type="ECO:0000256" key="9">
    <source>
        <dbReference type="ARBA" id="ARBA00023180"/>
    </source>
</evidence>
<keyword evidence="9" id="KW-0325">Glycoprotein</keyword>